<dbReference type="InterPro" id="IPR036977">
    <property type="entry name" value="DNA_primase_Znf_CHC2"/>
</dbReference>
<dbReference type="Gene3D" id="3.40.1360.10">
    <property type="match status" value="1"/>
</dbReference>
<sequence length="292" mass="33195">MNCLQANNISISEYLASIGIYPKRNLSYYSFYLSPFREERTASFKVDHKLNLWIDFGDSHSGGTLVDLILKLNPGFAVEDALSHLSDLNLGSFSSHQHTPLHEENIKPKIIVTSTKPIGTNKFISDYLISRKISPSTASHFCKEVYFEINDKNYYGVGNENTNGWSIRNKYWKGCSGQGISFYKGLNEKNVATLSVFEGIFDLMSYVQLNKTYEKAQSFIVLNSLSNIKEALPIIKDFGTVNLYLDRDVAGMKATKRIMETNCNCIDKSKLYTPHKDLNEKLVKERKPGLRR</sequence>
<dbReference type="SUPFAM" id="SSF57783">
    <property type="entry name" value="Zinc beta-ribbon"/>
    <property type="match status" value="1"/>
</dbReference>
<proteinExistence type="predicted"/>
<dbReference type="Proteomes" id="UP001165430">
    <property type="component" value="Unassembled WGS sequence"/>
</dbReference>
<dbReference type="EMBL" id="JAKZGO010000001">
    <property type="protein sequence ID" value="MCH7411872.1"/>
    <property type="molecule type" value="Genomic_DNA"/>
</dbReference>
<dbReference type="RefSeq" id="WP_241409225.1">
    <property type="nucleotide sequence ID" value="NZ_JAKZGO010000001.1"/>
</dbReference>
<gene>
    <name evidence="1" type="ORF">MM213_00115</name>
</gene>
<protein>
    <submittedName>
        <fullName evidence="1">Toprim domain-containing protein</fullName>
    </submittedName>
</protein>
<evidence type="ECO:0000313" key="2">
    <source>
        <dbReference type="Proteomes" id="UP001165430"/>
    </source>
</evidence>
<dbReference type="InterPro" id="IPR034154">
    <property type="entry name" value="TOPRIM_DnaG/twinkle"/>
</dbReference>
<evidence type="ECO:0000313" key="1">
    <source>
        <dbReference type="EMBL" id="MCH7411872.1"/>
    </source>
</evidence>
<comment type="caution">
    <text evidence="1">The sequence shown here is derived from an EMBL/GenBank/DDBJ whole genome shotgun (WGS) entry which is preliminary data.</text>
</comment>
<dbReference type="SUPFAM" id="SSF56731">
    <property type="entry name" value="DNA primase core"/>
    <property type="match status" value="1"/>
</dbReference>
<accession>A0ABS9V630</accession>
<organism evidence="1 2">
    <name type="scientific">Belliella alkalica</name>
    <dbReference type="NCBI Taxonomy" id="1730871"/>
    <lineage>
        <taxon>Bacteria</taxon>
        <taxon>Pseudomonadati</taxon>
        <taxon>Bacteroidota</taxon>
        <taxon>Cytophagia</taxon>
        <taxon>Cytophagales</taxon>
        <taxon>Cyclobacteriaceae</taxon>
        <taxon>Belliella</taxon>
    </lineage>
</organism>
<keyword evidence="2" id="KW-1185">Reference proteome</keyword>
<dbReference type="Pfam" id="PF13155">
    <property type="entry name" value="Toprim_2"/>
    <property type="match status" value="1"/>
</dbReference>
<dbReference type="Gene3D" id="3.90.580.10">
    <property type="entry name" value="Zinc finger, CHC2-type domain"/>
    <property type="match status" value="1"/>
</dbReference>
<name>A0ABS9V630_9BACT</name>
<reference evidence="1" key="1">
    <citation type="submission" date="2022-03" db="EMBL/GenBank/DDBJ databases">
        <title>De novo assembled genomes of Belliella spp. (Cyclobacteriaceae) strains.</title>
        <authorList>
            <person name="Szabo A."/>
            <person name="Korponai K."/>
            <person name="Felfoldi T."/>
        </authorList>
    </citation>
    <scope>NUCLEOTIDE SEQUENCE</scope>
    <source>
        <strain evidence="1">DSM 111903</strain>
    </source>
</reference>
<dbReference type="CDD" id="cd01029">
    <property type="entry name" value="TOPRIM_primases"/>
    <property type="match status" value="1"/>
</dbReference>